<keyword evidence="8" id="KW-0007">Acetylation</keyword>
<keyword evidence="6" id="KW-0597">Phosphoprotein</keyword>
<evidence type="ECO:0000256" key="6">
    <source>
        <dbReference type="ARBA" id="ARBA00022553"/>
    </source>
</evidence>
<evidence type="ECO:0000256" key="7">
    <source>
        <dbReference type="ARBA" id="ARBA00022843"/>
    </source>
</evidence>
<evidence type="ECO:0000256" key="14">
    <source>
        <dbReference type="SAM" id="MobiDB-lite"/>
    </source>
</evidence>
<comment type="caution">
    <text evidence="15">The sequence shown here is derived from an EMBL/GenBank/DDBJ whole genome shotgun (WGS) entry which is preliminary data.</text>
</comment>
<evidence type="ECO:0000256" key="1">
    <source>
        <dbReference type="ARBA" id="ARBA00004300"/>
    </source>
</evidence>
<feature type="region of interest" description="Disordered" evidence="14">
    <location>
        <begin position="431"/>
        <end position="476"/>
    </location>
</feature>
<comment type="similarity">
    <text evidence="11">Belongs to the dynactin subunit 4 family.</text>
</comment>
<evidence type="ECO:0000256" key="11">
    <source>
        <dbReference type="ARBA" id="ARBA00034776"/>
    </source>
</evidence>
<dbReference type="PANTHER" id="PTHR13034:SF2">
    <property type="entry name" value="DYNACTIN SUBUNIT 4"/>
    <property type="match status" value="1"/>
</dbReference>
<name>A0A8H7ZTN0_9FUNG</name>
<dbReference type="GO" id="GO:0005869">
    <property type="term" value="C:dynactin complex"/>
    <property type="evidence" value="ECO:0007669"/>
    <property type="project" value="InterPro"/>
</dbReference>
<evidence type="ECO:0000256" key="2">
    <source>
        <dbReference type="ARBA" id="ARBA00004529"/>
    </source>
</evidence>
<dbReference type="GO" id="GO:0001725">
    <property type="term" value="C:stress fiber"/>
    <property type="evidence" value="ECO:0007669"/>
    <property type="project" value="UniProtKB-SubCell"/>
</dbReference>
<evidence type="ECO:0000256" key="3">
    <source>
        <dbReference type="ARBA" id="ARBA00004657"/>
    </source>
</evidence>
<sequence length="493" mass="53308">MLILHQGVLGACGRAGVVKRFGGNLESIFVNLERKNGRLLGRWGAMARPADAEAPTWAAPFVHYQCPCWRSGAFGGGKAEEGAAGRGEDAARSPDAPGPPADPAAADAPPGGSVRPLRPLADPLSGLAEFAYLPLSRLYFCEDSMQVVSDELPTGAQPALITVAQGPYYLACPCCRWHSKEIGLEFEKPNWLSSVVQKLEESKPDFVEFEKLSQHYSAHLKSLAPLTKAPPHYVSSFAGSPSSRHVSPYLQQYYQRTALGKQQPDLPRYEPVTTTGTEDVDEELLSEIMSEIDVTKGASIVLLLPFPHLLGFRIKMVALYATRAPDFIVPTAAFSNCPTHFLCYRDYVPTVTLSGLPETIAPGNPFTVVLTFTNPLYQSINVRLSLPSVASPGTVSEGKDDVTLVAPEFSVAPYSDVWVYEQFRDAGTSSLGDVEEDYTYDPDEKSGSPTGKIGGTADGMDSLPAATTERKLPRRSRSHAFCVSIGIGHKIED</sequence>
<evidence type="ECO:0000256" key="4">
    <source>
        <dbReference type="ARBA" id="ARBA00022490"/>
    </source>
</evidence>
<evidence type="ECO:0000256" key="10">
    <source>
        <dbReference type="ARBA" id="ARBA00023212"/>
    </source>
</evidence>
<evidence type="ECO:0000256" key="5">
    <source>
        <dbReference type="ARBA" id="ARBA00022499"/>
    </source>
</evidence>
<reference evidence="15 16" key="1">
    <citation type="journal article" name="Sci. Rep.">
        <title>Genome-scale phylogenetic analyses confirm Olpidium as the closest living zoosporic fungus to the non-flagellated, terrestrial fungi.</title>
        <authorList>
            <person name="Chang Y."/>
            <person name="Rochon D."/>
            <person name="Sekimoto S."/>
            <person name="Wang Y."/>
            <person name="Chovatia M."/>
            <person name="Sandor L."/>
            <person name="Salamov A."/>
            <person name="Grigoriev I.V."/>
            <person name="Stajich J.E."/>
            <person name="Spatafora J.W."/>
        </authorList>
    </citation>
    <scope>NUCLEOTIDE SEQUENCE [LARGE SCALE GENOMIC DNA]</scope>
    <source>
        <strain evidence="15">S191</strain>
    </source>
</reference>
<keyword evidence="7" id="KW-0832">Ubl conjugation</keyword>
<dbReference type="Proteomes" id="UP000673691">
    <property type="component" value="Unassembled WGS sequence"/>
</dbReference>
<feature type="region of interest" description="Disordered" evidence="14">
    <location>
        <begin position="79"/>
        <end position="117"/>
    </location>
</feature>
<protein>
    <recommendedName>
        <fullName evidence="12">Dynactin subunit 4</fullName>
    </recommendedName>
</protein>
<evidence type="ECO:0000313" key="15">
    <source>
        <dbReference type="EMBL" id="KAG5459311.1"/>
    </source>
</evidence>
<feature type="compositionally biased region" description="Low complexity" evidence="14">
    <location>
        <begin position="103"/>
        <end position="112"/>
    </location>
</feature>
<keyword evidence="4" id="KW-0963">Cytoplasm</keyword>
<evidence type="ECO:0000256" key="9">
    <source>
        <dbReference type="ARBA" id="ARBA00023054"/>
    </source>
</evidence>
<comment type="subcellular location">
    <subcellularLocation>
        <location evidence="1">Cytoplasm</location>
        <location evidence="1">Cytoskeleton</location>
        <location evidence="1">Microtubule organizing center</location>
        <location evidence="1">Centrosome</location>
    </subcellularLocation>
    <subcellularLocation>
        <location evidence="2">Cytoplasm</location>
        <location evidence="2">Cytoskeleton</location>
        <location evidence="2">Stress fiber</location>
    </subcellularLocation>
    <subcellularLocation>
        <location evidence="3">Cytoplasm</location>
        <location evidence="3">Myofibril</location>
    </subcellularLocation>
</comment>
<dbReference type="AlphaFoldDB" id="A0A8H7ZTN0"/>
<evidence type="ECO:0000256" key="8">
    <source>
        <dbReference type="ARBA" id="ARBA00022990"/>
    </source>
</evidence>
<keyword evidence="10" id="KW-0206">Cytoskeleton</keyword>
<keyword evidence="9" id="KW-0175">Coiled coil</keyword>
<comment type="subunit">
    <text evidence="13">Subunit of dynactin, a multiprotein complex part of a tripartite complex with dynein and a adapter, such as BICDL1, BICD2 or HOOK3. The dynactin complex is built around ACTR1A/ACTB filament and consists of an actin-related filament composed of a shoulder domain, a pointed end and a barbed end. Its length is defined by its flexible shoulder domain. The soulder is composed of 2 DCTN1 subunits, 4 DCTN2 and 2 DCTN3. The 4 DCNT2 (via N-terminus) bind the ACTR1A filament and act as molecular rulers to determine the length. The pointed end is important for binding dynein-dynactin cargo adapters. Consists of 4 subunits: ACTR10, DCNT4, DCTN5 and DCTN6. The barbed end is composed of a CAPZA1:CAPZB heterodimers, which binds ACTR1A/ACTB filament and dynactin and stabilizes dynactin. Interacts with ATP7B, but not ATP7A, in a copper-dependent manner. Interacts with ANK2; this interaction is required for localization at costameres. Interacts with N4BP2L1.</text>
</comment>
<feature type="compositionally biased region" description="Basic and acidic residues" evidence="14">
    <location>
        <begin position="79"/>
        <end position="92"/>
    </location>
</feature>
<organism evidence="15 16">
    <name type="scientific">Olpidium bornovanus</name>
    <dbReference type="NCBI Taxonomy" id="278681"/>
    <lineage>
        <taxon>Eukaryota</taxon>
        <taxon>Fungi</taxon>
        <taxon>Fungi incertae sedis</taxon>
        <taxon>Olpidiomycota</taxon>
        <taxon>Olpidiomycotina</taxon>
        <taxon>Olpidiomycetes</taxon>
        <taxon>Olpidiales</taxon>
        <taxon>Olpidiaceae</taxon>
        <taxon>Olpidium</taxon>
    </lineage>
</organism>
<keyword evidence="16" id="KW-1185">Reference proteome</keyword>
<evidence type="ECO:0000256" key="12">
    <source>
        <dbReference type="ARBA" id="ARBA00034864"/>
    </source>
</evidence>
<gene>
    <name evidence="15" type="ORF">BJ554DRAFT_297</name>
</gene>
<evidence type="ECO:0000313" key="16">
    <source>
        <dbReference type="Proteomes" id="UP000673691"/>
    </source>
</evidence>
<accession>A0A8H7ZTN0</accession>
<dbReference type="Pfam" id="PF05502">
    <property type="entry name" value="Dynactin_p62"/>
    <property type="match status" value="2"/>
</dbReference>
<dbReference type="OrthoDB" id="283815at2759"/>
<dbReference type="EMBL" id="JAEFCI010007053">
    <property type="protein sequence ID" value="KAG5459311.1"/>
    <property type="molecule type" value="Genomic_DNA"/>
</dbReference>
<dbReference type="InterPro" id="IPR008603">
    <property type="entry name" value="DCTN4"/>
</dbReference>
<dbReference type="PANTHER" id="PTHR13034">
    <property type="entry name" value="DYNACTIN P62 SUBUNIT"/>
    <property type="match status" value="1"/>
</dbReference>
<proteinExistence type="inferred from homology"/>
<keyword evidence="5" id="KW-1017">Isopeptide bond</keyword>
<evidence type="ECO:0000256" key="13">
    <source>
        <dbReference type="ARBA" id="ARBA00093507"/>
    </source>
</evidence>